<dbReference type="GO" id="GO:0005886">
    <property type="term" value="C:plasma membrane"/>
    <property type="evidence" value="ECO:0007669"/>
    <property type="project" value="UniProtKB-SubCell"/>
</dbReference>
<evidence type="ECO:0000259" key="17">
    <source>
        <dbReference type="PROSITE" id="PS51711"/>
    </source>
</evidence>
<name>A0A318TFE2_9BRAD</name>
<dbReference type="EMBL" id="QJTI01000016">
    <property type="protein sequence ID" value="PYF01908.1"/>
    <property type="molecule type" value="Genomic_DNA"/>
</dbReference>
<feature type="transmembrane region" description="Helical" evidence="16">
    <location>
        <begin position="464"/>
        <end position="483"/>
    </location>
</feature>
<dbReference type="Pfam" id="PF07670">
    <property type="entry name" value="Gate"/>
    <property type="match status" value="2"/>
</dbReference>
<feature type="transmembrane region" description="Helical" evidence="16">
    <location>
        <begin position="331"/>
        <end position="353"/>
    </location>
</feature>
<dbReference type="CDD" id="cd01879">
    <property type="entry name" value="FeoB"/>
    <property type="match status" value="1"/>
</dbReference>
<keyword evidence="15" id="KW-0460">Magnesium</keyword>
<dbReference type="InterPro" id="IPR006073">
    <property type="entry name" value="GTP-bd"/>
</dbReference>
<dbReference type="AlphaFoldDB" id="A0A318TFE2"/>
<evidence type="ECO:0000256" key="3">
    <source>
        <dbReference type="ARBA" id="ARBA00022475"/>
    </source>
</evidence>
<feature type="domain" description="FeoB-type G" evidence="17">
    <location>
        <begin position="9"/>
        <end position="177"/>
    </location>
</feature>
<dbReference type="InterPro" id="IPR030389">
    <property type="entry name" value="G_FEOB_dom"/>
</dbReference>
<keyword evidence="6 16" id="KW-0812">Transmembrane</keyword>
<dbReference type="InterPro" id="IPR011642">
    <property type="entry name" value="Gate_dom"/>
</dbReference>
<protein>
    <recommendedName>
        <fullName evidence="13 16">Ferrous iron transport protein B</fullName>
    </recommendedName>
</protein>
<keyword evidence="19" id="KW-1185">Reference proteome</keyword>
<keyword evidence="3" id="KW-1003">Cell membrane</keyword>
<dbReference type="NCBIfam" id="TIGR00437">
    <property type="entry name" value="feoB"/>
    <property type="match status" value="1"/>
</dbReference>
<evidence type="ECO:0000256" key="8">
    <source>
        <dbReference type="ARBA" id="ARBA00022989"/>
    </source>
</evidence>
<feature type="transmembrane region" description="Helical" evidence="16">
    <location>
        <begin position="365"/>
        <end position="390"/>
    </location>
</feature>
<dbReference type="PROSITE" id="PS51711">
    <property type="entry name" value="G_FEOB"/>
    <property type="match status" value="1"/>
</dbReference>
<evidence type="ECO:0000313" key="19">
    <source>
        <dbReference type="Proteomes" id="UP000248148"/>
    </source>
</evidence>
<evidence type="ECO:0000256" key="11">
    <source>
        <dbReference type="ARBA" id="ARBA00023134"/>
    </source>
</evidence>
<dbReference type="SUPFAM" id="SSF52540">
    <property type="entry name" value="P-loop containing nucleoside triphosphate hydrolases"/>
    <property type="match status" value="1"/>
</dbReference>
<dbReference type="InterPro" id="IPR027417">
    <property type="entry name" value="P-loop_NTPase"/>
</dbReference>
<dbReference type="GO" id="GO:0046872">
    <property type="term" value="F:metal ion binding"/>
    <property type="evidence" value="ECO:0007669"/>
    <property type="project" value="UniProtKB-KW"/>
</dbReference>
<feature type="transmembrane region" description="Helical" evidence="16">
    <location>
        <begin position="396"/>
        <end position="425"/>
    </location>
</feature>
<keyword evidence="11 14" id="KW-0342">GTP-binding</keyword>
<feature type="transmembrane region" description="Helical" evidence="16">
    <location>
        <begin position="558"/>
        <end position="578"/>
    </location>
</feature>
<keyword evidence="10" id="KW-0406">Ion transport</keyword>
<dbReference type="Gene3D" id="3.40.50.300">
    <property type="entry name" value="P-loop containing nucleotide triphosphate hydrolases"/>
    <property type="match status" value="1"/>
</dbReference>
<dbReference type="InterPro" id="IPR011640">
    <property type="entry name" value="Fe2_transport_prot_B_C"/>
</dbReference>
<dbReference type="PRINTS" id="PR00326">
    <property type="entry name" value="GTP1OBG"/>
</dbReference>
<comment type="subcellular location">
    <subcellularLocation>
        <location evidence="1 16">Cell inner membrane</location>
        <topology evidence="1 16">Multi-pass membrane protein</topology>
    </subcellularLocation>
</comment>
<dbReference type="Pfam" id="PF02421">
    <property type="entry name" value="FeoB_N"/>
    <property type="match status" value="1"/>
</dbReference>
<evidence type="ECO:0000256" key="10">
    <source>
        <dbReference type="ARBA" id="ARBA00023065"/>
    </source>
</evidence>
<reference evidence="18 19" key="1">
    <citation type="submission" date="2018-06" db="EMBL/GenBank/DDBJ databases">
        <title>Genomic Encyclopedia of Archaeal and Bacterial Type Strains, Phase II (KMG-II): from individual species to whole genera.</title>
        <authorList>
            <person name="Goeker M."/>
        </authorList>
    </citation>
    <scope>NUCLEOTIDE SEQUENCE [LARGE SCALE GENOMIC DNA]</scope>
    <source>
        <strain evidence="18 19">JCM 11668</strain>
    </source>
</reference>
<dbReference type="RefSeq" id="WP_110781436.1">
    <property type="nucleotide sequence ID" value="NZ_QJTI01000016.1"/>
</dbReference>
<evidence type="ECO:0000256" key="15">
    <source>
        <dbReference type="PIRSR" id="PIRSR603373-2"/>
    </source>
</evidence>
<evidence type="ECO:0000256" key="1">
    <source>
        <dbReference type="ARBA" id="ARBA00004429"/>
    </source>
</evidence>
<comment type="caution">
    <text evidence="18">The sequence shown here is derived from an EMBL/GenBank/DDBJ whole genome shotgun (WGS) entry which is preliminary data.</text>
</comment>
<evidence type="ECO:0000256" key="14">
    <source>
        <dbReference type="PIRSR" id="PIRSR603373-1"/>
    </source>
</evidence>
<accession>A0A318TFE2</accession>
<dbReference type="InterPro" id="IPR003373">
    <property type="entry name" value="Fe2_transport_prot-B"/>
</dbReference>
<dbReference type="PANTHER" id="PTHR43185:SF1">
    <property type="entry name" value="FE(2+) TRANSPORTER FEOB"/>
    <property type="match status" value="1"/>
</dbReference>
<evidence type="ECO:0000256" key="12">
    <source>
        <dbReference type="ARBA" id="ARBA00023136"/>
    </source>
</evidence>
<feature type="transmembrane region" description="Helical" evidence="16">
    <location>
        <begin position="598"/>
        <end position="621"/>
    </location>
</feature>
<dbReference type="FunFam" id="3.40.50.300:FF:000426">
    <property type="entry name" value="Ferrous iron transport protein B"/>
    <property type="match status" value="1"/>
</dbReference>
<feature type="transmembrane region" description="Helical" evidence="16">
    <location>
        <begin position="287"/>
        <end position="311"/>
    </location>
</feature>
<keyword evidence="12 16" id="KW-0472">Membrane</keyword>
<dbReference type="Pfam" id="PF07664">
    <property type="entry name" value="FeoB_C"/>
    <property type="match status" value="1"/>
</dbReference>
<keyword evidence="2 16" id="KW-0813">Transport</keyword>
<dbReference type="Proteomes" id="UP000248148">
    <property type="component" value="Unassembled WGS sequence"/>
</dbReference>
<keyword evidence="7 14" id="KW-0547">Nucleotide-binding</keyword>
<feature type="binding site" evidence="15">
    <location>
        <position position="28"/>
    </location>
    <ligand>
        <name>Mg(2+)</name>
        <dbReference type="ChEBI" id="CHEBI:18420"/>
        <label>2</label>
    </ligand>
</feature>
<dbReference type="InterPro" id="IPR050860">
    <property type="entry name" value="FeoB_GTPase"/>
</dbReference>
<evidence type="ECO:0000256" key="16">
    <source>
        <dbReference type="RuleBase" id="RU362098"/>
    </source>
</evidence>
<evidence type="ECO:0000256" key="4">
    <source>
        <dbReference type="ARBA" id="ARBA00022496"/>
    </source>
</evidence>
<gene>
    <name evidence="18" type="ORF">BJ122_11640</name>
</gene>
<feature type="binding site" evidence="14">
    <location>
        <begin position="128"/>
        <end position="131"/>
    </location>
    <ligand>
        <name>GTP</name>
        <dbReference type="ChEBI" id="CHEBI:37565"/>
        <label>1</label>
    </ligand>
</feature>
<proteinExistence type="inferred from homology"/>
<feature type="binding site" evidence="14">
    <location>
        <begin position="16"/>
        <end position="23"/>
    </location>
    <ligand>
        <name>GTP</name>
        <dbReference type="ChEBI" id="CHEBI:37565"/>
        <label>1</label>
    </ligand>
</feature>
<comment type="similarity">
    <text evidence="16">Belongs to the TRAFAC class TrmE-Era-EngA-EngB-Septin-like GTPase superfamily. FeoB GTPase (TC 9.A.8) family.</text>
</comment>
<evidence type="ECO:0000256" key="5">
    <source>
        <dbReference type="ARBA" id="ARBA00022519"/>
    </source>
</evidence>
<dbReference type="GO" id="GO:0015093">
    <property type="term" value="F:ferrous iron transmembrane transporter activity"/>
    <property type="evidence" value="ECO:0007669"/>
    <property type="project" value="UniProtKB-UniRule"/>
</dbReference>
<feature type="binding site" evidence="14">
    <location>
        <begin position="63"/>
        <end position="66"/>
    </location>
    <ligand>
        <name>GTP</name>
        <dbReference type="ChEBI" id="CHEBI:37565"/>
        <label>1</label>
    </ligand>
</feature>
<keyword evidence="8 16" id="KW-1133">Transmembrane helix</keyword>
<evidence type="ECO:0000256" key="6">
    <source>
        <dbReference type="ARBA" id="ARBA00022692"/>
    </source>
</evidence>
<keyword evidence="15" id="KW-0479">Metal-binding</keyword>
<evidence type="ECO:0000256" key="2">
    <source>
        <dbReference type="ARBA" id="ARBA00022448"/>
    </source>
</evidence>
<dbReference type="PANTHER" id="PTHR43185">
    <property type="entry name" value="FERROUS IRON TRANSPORT PROTEIN B"/>
    <property type="match status" value="1"/>
</dbReference>
<dbReference type="OrthoDB" id="9809127at2"/>
<keyword evidence="4 16" id="KW-0410">Iron transport</keyword>
<sequence>MSSIVELQSLRLALVGTPNCGKTSLFNALTGSRQRVANYPGVTVERKAGTFTTPAGRNVTLIDLPGTYSLRGRSPDEDITRDMVLGRFPNEAPPDLVLCVADSTNLRLTFRLLLELKQTRRPLLLVLNMFDIATRRGVQVDLERLSAELGVPVVTSIAVRKGGTEALLQRTDELAAQHVSAEVENNWKPMTVAELRALQREADHIIAACISLPARPETLTSRIDQVVLHPVAGLLVLVLILFLMFQAVFSWAQPVMELFSDSFAALGQLVHDNLPDGLLQSFLQNGVISGVGSVVVFLPQIVLIFLFILLLEDFGYMARAAFLMDRIMGGAGLHGRAFIPLLSSFACAIPGIMATRVIDNRRDRLTTILIAPLMTCSARIPVYTLIISAFVPAKQIWGWVSLQGLVMFGLYAAGILSALAVSLVIKLTMWRDYEPAPFMLELPDYKMPRLRSVVIGVYTRAKMFLQRAGTTIFAMMVLIWFLASFPRPPAGATEPDINYSLASMIGHAIEPLLAPLGFNWQIAVALIPGMAAREVAIAALGTVYAIEGGKEAAEQIGQVLASKWSLATALSILVWYIFAPQCASTLAVIRRETGSWRWVAVSFTYMMTLAYFASFATYQIARSLGAG</sequence>
<feature type="binding site" evidence="15">
    <location>
        <position position="31"/>
    </location>
    <ligand>
        <name>Mg(2+)</name>
        <dbReference type="ChEBI" id="CHEBI:18420"/>
        <label>2</label>
    </ligand>
</feature>
<evidence type="ECO:0000313" key="18">
    <source>
        <dbReference type="EMBL" id="PYF01908.1"/>
    </source>
</evidence>
<comment type="function">
    <text evidence="16">Probable transporter of a GTP-driven Fe(2+) uptake system.</text>
</comment>
<feature type="binding site" evidence="15">
    <location>
        <position position="27"/>
    </location>
    <ligand>
        <name>Mg(2+)</name>
        <dbReference type="ChEBI" id="CHEBI:18420"/>
        <label>2</label>
    </ligand>
</feature>
<organism evidence="18 19">
    <name type="scientific">Rhodopseudomonas faecalis</name>
    <dbReference type="NCBI Taxonomy" id="99655"/>
    <lineage>
        <taxon>Bacteria</taxon>
        <taxon>Pseudomonadati</taxon>
        <taxon>Pseudomonadota</taxon>
        <taxon>Alphaproteobacteria</taxon>
        <taxon>Hyphomicrobiales</taxon>
        <taxon>Nitrobacteraceae</taxon>
        <taxon>Rhodopseudomonas</taxon>
    </lineage>
</organism>
<dbReference type="GO" id="GO:0005525">
    <property type="term" value="F:GTP binding"/>
    <property type="evidence" value="ECO:0007669"/>
    <property type="project" value="UniProtKB-KW"/>
</dbReference>
<feature type="transmembrane region" description="Helical" evidence="16">
    <location>
        <begin position="231"/>
        <end position="252"/>
    </location>
</feature>
<keyword evidence="9 16" id="KW-0408">Iron</keyword>
<evidence type="ECO:0000256" key="9">
    <source>
        <dbReference type="ARBA" id="ARBA00023004"/>
    </source>
</evidence>
<keyword evidence="5" id="KW-0997">Cell inner membrane</keyword>
<evidence type="ECO:0000256" key="13">
    <source>
        <dbReference type="NCBIfam" id="TIGR00437"/>
    </source>
</evidence>
<evidence type="ECO:0000256" key="7">
    <source>
        <dbReference type="ARBA" id="ARBA00022741"/>
    </source>
</evidence>
<feature type="binding site" evidence="14">
    <location>
        <begin position="41"/>
        <end position="45"/>
    </location>
    <ligand>
        <name>GTP</name>
        <dbReference type="ChEBI" id="CHEBI:37565"/>
        <label>1</label>
    </ligand>
</feature>
<feature type="binding site" evidence="15">
    <location>
        <position position="30"/>
    </location>
    <ligand>
        <name>Mg(2+)</name>
        <dbReference type="ChEBI" id="CHEBI:18420"/>
        <label>2</label>
    </ligand>
</feature>